<dbReference type="SUPFAM" id="SSF51445">
    <property type="entry name" value="(Trans)glycosidases"/>
    <property type="match status" value="1"/>
</dbReference>
<comment type="caution">
    <text evidence="1">The sequence shown here is derived from an EMBL/GenBank/DDBJ whole genome shotgun (WGS) entry which is preliminary data.</text>
</comment>
<gene>
    <name evidence="1" type="ORF">H8730_11680</name>
</gene>
<dbReference type="Gene3D" id="3.20.20.80">
    <property type="entry name" value="Glycosidases"/>
    <property type="match status" value="1"/>
</dbReference>
<dbReference type="Proteomes" id="UP000657006">
    <property type="component" value="Unassembled WGS sequence"/>
</dbReference>
<dbReference type="EMBL" id="JACRSQ010000017">
    <property type="protein sequence ID" value="MBC8544197.1"/>
    <property type="molecule type" value="Genomic_DNA"/>
</dbReference>
<dbReference type="InterPro" id="IPR017853">
    <property type="entry name" value="GH"/>
</dbReference>
<protein>
    <recommendedName>
        <fullName evidence="3">Alpha-L-fucosidase</fullName>
    </recommendedName>
</protein>
<evidence type="ECO:0000313" key="1">
    <source>
        <dbReference type="EMBL" id="MBC8544197.1"/>
    </source>
</evidence>
<dbReference type="RefSeq" id="WP_249289852.1">
    <property type="nucleotide sequence ID" value="NZ_JACRSQ010000017.1"/>
</dbReference>
<evidence type="ECO:0008006" key="3">
    <source>
        <dbReference type="Google" id="ProtNLM"/>
    </source>
</evidence>
<dbReference type="AlphaFoldDB" id="A0A926DUS2"/>
<keyword evidence="2" id="KW-1185">Reference proteome</keyword>
<reference evidence="1" key="1">
    <citation type="submission" date="2020-08" db="EMBL/GenBank/DDBJ databases">
        <title>Genome public.</title>
        <authorList>
            <person name="Liu C."/>
            <person name="Sun Q."/>
        </authorList>
    </citation>
    <scope>NUCLEOTIDE SEQUENCE</scope>
    <source>
        <strain evidence="1">NSJ-32</strain>
    </source>
</reference>
<organism evidence="1 2">
    <name type="scientific">Bianquea renquensis</name>
    <dbReference type="NCBI Taxonomy" id="2763661"/>
    <lineage>
        <taxon>Bacteria</taxon>
        <taxon>Bacillati</taxon>
        <taxon>Bacillota</taxon>
        <taxon>Clostridia</taxon>
        <taxon>Eubacteriales</taxon>
        <taxon>Bianqueaceae</taxon>
        <taxon>Bianquea</taxon>
    </lineage>
</organism>
<proteinExistence type="predicted"/>
<sequence length="313" mass="35430">MAEGIDRMAERKWGVFTHYLYGVQNNPESPMNQGAGETDWNTCVDELNVDRIAKTLAEVGAGYYFFTLMQGRKYMAAPNTTFDEIAQTKPGEACSLRDLPADIHRALTPYQIDFYLYYTGDGPYKDEPEGARFGFLEPRQNISRDFVDKWASVLQEYATRYGQRVRGWWIDGCYKDAFGYTDDLLELYYTACKKGNPNGIVALNNGVKGYLHKNFAREDFICGEFNDFTVIPDGRYIEGAQAHILAPLGLPTPGNIYDAWSKPGCKRSREYMLEYVKQVNDAGAAVTIDVCLYRDGSFDPAQLEVLDYIGSHI</sequence>
<evidence type="ECO:0000313" key="2">
    <source>
        <dbReference type="Proteomes" id="UP000657006"/>
    </source>
</evidence>
<accession>A0A926DUS2</accession>
<name>A0A926DUS2_9FIRM</name>